<keyword evidence="2 5" id="KW-0288">FMN</keyword>
<evidence type="ECO:0000256" key="2">
    <source>
        <dbReference type="ARBA" id="ARBA00022643"/>
    </source>
</evidence>
<evidence type="ECO:0000256" key="5">
    <source>
        <dbReference type="PIRNR" id="PIRNR006621"/>
    </source>
</evidence>
<dbReference type="Pfam" id="PF01207">
    <property type="entry name" value="Dus"/>
    <property type="match status" value="1"/>
</dbReference>
<sequence>MEPTIDLWHVSDMHSPFLILAPMRGVTTMHYRKAFVRHFQGLDAEMAPFITTVPAEKINPKLLKDVLPENNSGLPLIPQLLGKDAAEFVNMAKALHDLGYEEINWNLGCPHKPVRNKGRGSGLLPHPEKIDALLETICAESPCNISVKVRLGISDKSDLLNLIPVLNRHPLSEVIIHPRTAEQMYDGSVDLDAFAEAYELIQHPVCYNGDIFTLAFFQALEPYCIGVHRFMLGRGLLANPFLCEQIKNGNPDIGNPIGRLKAFHDEVFENYRTVIDGDLPMLGKMKEFWRYPGQNLSNARKFLKKVKKCHRLTTYHEILDEYLADAEWTA</sequence>
<keyword evidence="7" id="KW-0547">Nucleotide-binding</keyword>
<evidence type="ECO:0000256" key="4">
    <source>
        <dbReference type="ARBA" id="ARBA00023002"/>
    </source>
</evidence>
<dbReference type="GO" id="GO:0050660">
    <property type="term" value="F:flavin adenine dinucleotide binding"/>
    <property type="evidence" value="ECO:0007669"/>
    <property type="project" value="InterPro"/>
</dbReference>
<evidence type="ECO:0000313" key="10">
    <source>
        <dbReference type="Proteomes" id="UP000464954"/>
    </source>
</evidence>
<dbReference type="GO" id="GO:0017150">
    <property type="term" value="F:tRNA dihydrouridine synthase activity"/>
    <property type="evidence" value="ECO:0007669"/>
    <property type="project" value="InterPro"/>
</dbReference>
<proteinExistence type="inferred from homology"/>
<feature type="binding site" evidence="7">
    <location>
        <begin position="233"/>
        <end position="234"/>
    </location>
    <ligand>
        <name>FMN</name>
        <dbReference type="ChEBI" id="CHEBI:58210"/>
    </ligand>
</feature>
<dbReference type="Gene3D" id="3.20.20.70">
    <property type="entry name" value="Aldolase class I"/>
    <property type="match status" value="1"/>
</dbReference>
<evidence type="ECO:0000313" key="9">
    <source>
        <dbReference type="EMBL" id="QHI69355.1"/>
    </source>
</evidence>
<keyword evidence="4 5" id="KW-0560">Oxidoreductase</keyword>
<dbReference type="InterPro" id="IPR013785">
    <property type="entry name" value="Aldolase_TIM"/>
</dbReference>
<feature type="binding site" evidence="7">
    <location>
        <position position="177"/>
    </location>
    <ligand>
        <name>FMN</name>
        <dbReference type="ChEBI" id="CHEBI:58210"/>
    </ligand>
</feature>
<dbReference type="GO" id="GO:0003723">
    <property type="term" value="F:RNA binding"/>
    <property type="evidence" value="ECO:0007669"/>
    <property type="project" value="TreeGrafter"/>
</dbReference>
<evidence type="ECO:0000259" key="8">
    <source>
        <dbReference type="Pfam" id="PF01207"/>
    </source>
</evidence>
<comment type="function">
    <text evidence="5">Catalyzes the synthesis of 5,6-dihydrouridine (D), a modified base found in the D-loop of most tRNAs, via the reduction of the C5-C6 double bond in target uridines.</text>
</comment>
<keyword evidence="3 5" id="KW-0819">tRNA processing</keyword>
<name>A0A6P1ME36_9BACT</name>
<evidence type="ECO:0000256" key="6">
    <source>
        <dbReference type="PIRSR" id="PIRSR006621-1"/>
    </source>
</evidence>
<accession>A0A6P1ME36</accession>
<dbReference type="AlphaFoldDB" id="A0A6P1ME36"/>
<protein>
    <recommendedName>
        <fullName evidence="5">tRNA-dihydrouridine synthase</fullName>
        <ecNumber evidence="5">1.3.1.-</ecNumber>
    </recommendedName>
</protein>
<comment type="similarity">
    <text evidence="5">Belongs to the dus family.</text>
</comment>
<feature type="active site" description="Proton donor" evidence="6">
    <location>
        <position position="109"/>
    </location>
</feature>
<dbReference type="EMBL" id="CP047593">
    <property type="protein sequence ID" value="QHI69355.1"/>
    <property type="molecule type" value="Genomic_DNA"/>
</dbReference>
<dbReference type="RefSeq" id="WP_160628537.1">
    <property type="nucleotide sequence ID" value="NZ_CP047593.1"/>
</dbReference>
<gene>
    <name evidence="9" type="ORF">GT409_07785</name>
</gene>
<dbReference type="PANTHER" id="PTHR45846:SF1">
    <property type="entry name" value="TRNA-DIHYDROURIDINE(47) SYNTHASE [NAD(P)(+)]-LIKE"/>
    <property type="match status" value="1"/>
</dbReference>
<keyword evidence="10" id="KW-1185">Reference proteome</keyword>
<dbReference type="CDD" id="cd02801">
    <property type="entry name" value="DUS_like_FMN"/>
    <property type="match status" value="1"/>
</dbReference>
<comment type="cofactor">
    <cofactor evidence="5 7">
        <name>FMN</name>
        <dbReference type="ChEBI" id="CHEBI:58210"/>
    </cofactor>
</comment>
<dbReference type="PIRSF" id="PIRSF006621">
    <property type="entry name" value="Dus"/>
    <property type="match status" value="1"/>
</dbReference>
<dbReference type="KEGG" id="taer:GT409_07785"/>
<keyword evidence="1 5" id="KW-0285">Flavoprotein</keyword>
<dbReference type="EC" id="1.3.1.-" evidence="5"/>
<evidence type="ECO:0000256" key="3">
    <source>
        <dbReference type="ARBA" id="ARBA00022694"/>
    </source>
</evidence>
<dbReference type="PANTHER" id="PTHR45846">
    <property type="entry name" value="TRNA-DIHYDROURIDINE(47) SYNTHASE [NAD(P)(+)]-LIKE"/>
    <property type="match status" value="1"/>
</dbReference>
<dbReference type="InterPro" id="IPR035587">
    <property type="entry name" value="DUS-like_FMN-bd"/>
</dbReference>
<evidence type="ECO:0000256" key="7">
    <source>
        <dbReference type="PIRSR" id="PIRSR006621-2"/>
    </source>
</evidence>
<feature type="binding site" evidence="7">
    <location>
        <position position="79"/>
    </location>
    <ligand>
        <name>FMN</name>
        <dbReference type="ChEBI" id="CHEBI:58210"/>
    </ligand>
</feature>
<feature type="domain" description="DUS-like FMN-binding" evidence="8">
    <location>
        <begin position="19"/>
        <end position="256"/>
    </location>
</feature>
<dbReference type="InterPro" id="IPR001269">
    <property type="entry name" value="DUS_fam"/>
</dbReference>
<dbReference type="SUPFAM" id="SSF51395">
    <property type="entry name" value="FMN-linked oxidoreductases"/>
    <property type="match status" value="1"/>
</dbReference>
<organism evidence="9 10">
    <name type="scientific">Tichowtungia aerotolerans</name>
    <dbReference type="NCBI Taxonomy" id="2697043"/>
    <lineage>
        <taxon>Bacteria</taxon>
        <taxon>Pseudomonadati</taxon>
        <taxon>Kiritimatiellota</taxon>
        <taxon>Tichowtungiia</taxon>
        <taxon>Tichowtungiales</taxon>
        <taxon>Tichowtungiaceae</taxon>
        <taxon>Tichowtungia</taxon>
    </lineage>
</organism>
<reference evidence="9 10" key="1">
    <citation type="submission" date="2020-01" db="EMBL/GenBank/DDBJ databases">
        <title>Ponticoccus aerotolerans gen. nov., sp. nov., an anaerobic bacterium and proposal of Ponticoccusceae fam. nov., Ponticoccusles ord. nov. and Ponticoccuse classis nov. in the phylum Kiritimatiellaeota.</title>
        <authorList>
            <person name="Zhou L.Y."/>
            <person name="Du Z.J."/>
        </authorList>
    </citation>
    <scope>NUCLEOTIDE SEQUENCE [LARGE SCALE GENOMIC DNA]</scope>
    <source>
        <strain evidence="9 10">S-5007</strain>
    </source>
</reference>
<evidence type="ECO:0000256" key="1">
    <source>
        <dbReference type="ARBA" id="ARBA00022630"/>
    </source>
</evidence>
<dbReference type="Proteomes" id="UP000464954">
    <property type="component" value="Chromosome"/>
</dbReference>
<feature type="binding site" evidence="7">
    <location>
        <position position="148"/>
    </location>
    <ligand>
        <name>FMN</name>
        <dbReference type="ChEBI" id="CHEBI:58210"/>
    </ligand>
</feature>